<dbReference type="AlphaFoldDB" id="A0A663MBK4"/>
<reference evidence="3" key="1">
    <citation type="submission" date="2025-08" db="UniProtKB">
        <authorList>
            <consortium name="Ensembl"/>
        </authorList>
    </citation>
    <scope>IDENTIFICATION</scope>
</reference>
<dbReference type="Pfam" id="PF14977">
    <property type="entry name" value="FAM194"/>
    <property type="match status" value="1"/>
</dbReference>
<dbReference type="InterPro" id="IPR029281">
    <property type="entry name" value="FAM194_C"/>
</dbReference>
<evidence type="ECO:0000313" key="3">
    <source>
        <dbReference type="Ensembl" id="ENSACUP00000009146.1"/>
    </source>
</evidence>
<proteinExistence type="predicted"/>
<dbReference type="Proteomes" id="UP000472269">
    <property type="component" value="Unplaced"/>
</dbReference>
<evidence type="ECO:0000313" key="4">
    <source>
        <dbReference type="Proteomes" id="UP000472269"/>
    </source>
</evidence>
<reference evidence="3" key="2">
    <citation type="submission" date="2025-09" db="UniProtKB">
        <authorList>
            <consortium name="Ensembl"/>
        </authorList>
    </citation>
    <scope>IDENTIFICATION</scope>
</reference>
<name>A0A663MBK4_ATHCN</name>
<feature type="region of interest" description="Disordered" evidence="1">
    <location>
        <begin position="529"/>
        <end position="554"/>
    </location>
</feature>
<dbReference type="PANTHER" id="PTHR23093">
    <property type="entry name" value="SIMILAR TO CHROMOSOME 3 OPEN READING FRAME 20"/>
    <property type="match status" value="1"/>
</dbReference>
<evidence type="ECO:0000256" key="1">
    <source>
        <dbReference type="SAM" id="MobiDB-lite"/>
    </source>
</evidence>
<feature type="domain" description="FAM194 C-terminal" evidence="2">
    <location>
        <begin position="269"/>
        <end position="429"/>
    </location>
</feature>
<feature type="region of interest" description="Disordered" evidence="1">
    <location>
        <begin position="22"/>
        <end position="51"/>
    </location>
</feature>
<dbReference type="Ensembl" id="ENSACUT00000009765.1">
    <property type="protein sequence ID" value="ENSACUP00000009146.1"/>
    <property type="gene ID" value="ENSACUG00000006195.1"/>
</dbReference>
<organism evidence="3 4">
    <name type="scientific">Athene cunicularia</name>
    <name type="common">Burrowing owl</name>
    <name type="synonym">Speotyto cunicularia</name>
    <dbReference type="NCBI Taxonomy" id="194338"/>
    <lineage>
        <taxon>Eukaryota</taxon>
        <taxon>Metazoa</taxon>
        <taxon>Chordata</taxon>
        <taxon>Craniata</taxon>
        <taxon>Vertebrata</taxon>
        <taxon>Euteleostomi</taxon>
        <taxon>Archelosauria</taxon>
        <taxon>Archosauria</taxon>
        <taxon>Dinosauria</taxon>
        <taxon>Saurischia</taxon>
        <taxon>Theropoda</taxon>
        <taxon>Coelurosauria</taxon>
        <taxon>Aves</taxon>
        <taxon>Neognathae</taxon>
        <taxon>Neoaves</taxon>
        <taxon>Telluraves</taxon>
        <taxon>Strigiformes</taxon>
        <taxon>Strigidae</taxon>
        <taxon>Athene</taxon>
    </lineage>
</organism>
<accession>A0A663MBK4</accession>
<dbReference type="PANTHER" id="PTHR23093:SF18">
    <property type="entry name" value="GLUTAMATE RICH 6"/>
    <property type="match status" value="1"/>
</dbReference>
<sequence>PVGLCLESREAETSGSVEAVAARELPGLSVPTQTGAGGLHRHADREPTPSEEFSSLDVLCDTEFEGDFVKLFKKSLCTLPSVGLPALLAHRPEASRENLQIQAEEGCAPRCEYCGSLLRPFPSLEDPGPPPQGYAWKFCCERNQDLYEFIVRERRGREGAGSVLAAVGPREPLGTHRLSQGRADQRQRERRVARQLAFLAAEPTAAAECSHQAGTISYLLSQEPPSPAGRTLVPAESRAEPAEEPEEEPGVTCCDFSPAGGGVVKDGLLEKYYRHGGKFLTMLPDGTAQLFYPSGNLAIVVIREKARATCIVREDEARTGAVRAVFTSAGRSTCYYPDGAVWINLNVEGGQYLDRAGSRVRRWTWPNRVVVSGPPVPLRPVFIALNQHVGVRILGQDKITVSFLAGGQQAKLNVGTKVQAADPAALRQNPVVPQLSFQRATGQNEAPGRALPHRPPKISQLCTAPDVGEELHSSLWAMVNAVCPTRGCCDGGARPRGSARFPHGHPSPGALPPQTASIAAHEARRGAVLGVNPSVMPPRRSRTASALPAETSPG</sequence>
<protein>
    <submittedName>
        <fullName evidence="3">Glutamate rich 6</fullName>
    </submittedName>
</protein>
<dbReference type="OMA" id="CCSYFQN"/>
<keyword evidence="4" id="KW-1185">Reference proteome</keyword>
<gene>
    <name evidence="3" type="primary">ERICH6</name>
</gene>
<feature type="region of interest" description="Disordered" evidence="1">
    <location>
        <begin position="222"/>
        <end position="251"/>
    </location>
</feature>
<evidence type="ECO:0000259" key="2">
    <source>
        <dbReference type="Pfam" id="PF14977"/>
    </source>
</evidence>